<dbReference type="EMBL" id="GL732566">
    <property type="protein sequence ID" value="EFX76849.1"/>
    <property type="molecule type" value="Genomic_DNA"/>
</dbReference>
<dbReference type="InParanoid" id="E9GUG7"/>
<keyword evidence="2" id="KW-1185">Reference proteome</keyword>
<dbReference type="Proteomes" id="UP000000305">
    <property type="component" value="Unassembled WGS sequence"/>
</dbReference>
<sequence>MGFYTTNKVNAITNARKEGEDIFPRKIKLKHSLHYRQQYFDAVTVVPAETTGWLIISRSLDSLPDDLVNKTVWQEVVDEVWLSSDSASGWTATSLIVPPIRTLSFSKLYLIWLMHSSVRSNDPDGDFNWSLSRGSLWTSTGPFSTQPAFIAAQLQFRFCTRSTIDAIRCPIRAVSSRNSSGLNVRGIGNNSTTLSVEDGHPQGQWTMLTETSLSVEKSHQLSTVNQLSSAEYELNDDSRTISVLQSVRQKPYDLGACYEEVMNMSKKIDVIFKFIVAQEQKENPAPVQNDHDMIVKKLLSVAHDETGFKMLIPTDKPEDSYQSSASDVDAMIRSALSAILSGAGCNAMHWRKTSNLTGLKNMSHALAVLKGEIFD</sequence>
<name>E9GUG7_DAPPU</name>
<dbReference type="KEGG" id="dpx:DAPPUDRAFT_106745"/>
<proteinExistence type="predicted"/>
<reference evidence="1 2" key="1">
    <citation type="journal article" date="2011" name="Science">
        <title>The ecoresponsive genome of Daphnia pulex.</title>
        <authorList>
            <person name="Colbourne J.K."/>
            <person name="Pfrender M.E."/>
            <person name="Gilbert D."/>
            <person name="Thomas W.K."/>
            <person name="Tucker A."/>
            <person name="Oakley T.H."/>
            <person name="Tokishita S."/>
            <person name="Aerts A."/>
            <person name="Arnold G.J."/>
            <person name="Basu M.K."/>
            <person name="Bauer D.J."/>
            <person name="Caceres C.E."/>
            <person name="Carmel L."/>
            <person name="Casola C."/>
            <person name="Choi J.H."/>
            <person name="Detter J.C."/>
            <person name="Dong Q."/>
            <person name="Dusheyko S."/>
            <person name="Eads B.D."/>
            <person name="Frohlich T."/>
            <person name="Geiler-Samerotte K.A."/>
            <person name="Gerlach D."/>
            <person name="Hatcher P."/>
            <person name="Jogdeo S."/>
            <person name="Krijgsveld J."/>
            <person name="Kriventseva E.V."/>
            <person name="Kultz D."/>
            <person name="Laforsch C."/>
            <person name="Lindquist E."/>
            <person name="Lopez J."/>
            <person name="Manak J.R."/>
            <person name="Muller J."/>
            <person name="Pangilinan J."/>
            <person name="Patwardhan R.P."/>
            <person name="Pitluck S."/>
            <person name="Pritham E.J."/>
            <person name="Rechtsteiner A."/>
            <person name="Rho M."/>
            <person name="Rogozin I.B."/>
            <person name="Sakarya O."/>
            <person name="Salamov A."/>
            <person name="Schaack S."/>
            <person name="Shapiro H."/>
            <person name="Shiga Y."/>
            <person name="Skalitzky C."/>
            <person name="Smith Z."/>
            <person name="Souvorov A."/>
            <person name="Sung W."/>
            <person name="Tang Z."/>
            <person name="Tsuchiya D."/>
            <person name="Tu H."/>
            <person name="Vos H."/>
            <person name="Wang M."/>
            <person name="Wolf Y.I."/>
            <person name="Yamagata H."/>
            <person name="Yamada T."/>
            <person name="Ye Y."/>
            <person name="Shaw J.R."/>
            <person name="Andrews J."/>
            <person name="Crease T.J."/>
            <person name="Tang H."/>
            <person name="Lucas S.M."/>
            <person name="Robertson H.M."/>
            <person name="Bork P."/>
            <person name="Koonin E.V."/>
            <person name="Zdobnov E.M."/>
            <person name="Grigoriev I.V."/>
            <person name="Lynch M."/>
            <person name="Boore J.L."/>
        </authorList>
    </citation>
    <scope>NUCLEOTIDE SEQUENCE [LARGE SCALE GENOMIC DNA]</scope>
</reference>
<dbReference type="AlphaFoldDB" id="E9GUG7"/>
<protein>
    <submittedName>
        <fullName evidence="1">Uncharacterized protein</fullName>
    </submittedName>
</protein>
<dbReference type="HOGENOM" id="CLU_738214_0_0_1"/>
<accession>E9GUG7</accession>
<evidence type="ECO:0000313" key="2">
    <source>
        <dbReference type="Proteomes" id="UP000000305"/>
    </source>
</evidence>
<gene>
    <name evidence="1" type="ORF">DAPPUDRAFT_106745</name>
</gene>
<organism evidence="1 2">
    <name type="scientific">Daphnia pulex</name>
    <name type="common">Water flea</name>
    <dbReference type="NCBI Taxonomy" id="6669"/>
    <lineage>
        <taxon>Eukaryota</taxon>
        <taxon>Metazoa</taxon>
        <taxon>Ecdysozoa</taxon>
        <taxon>Arthropoda</taxon>
        <taxon>Crustacea</taxon>
        <taxon>Branchiopoda</taxon>
        <taxon>Diplostraca</taxon>
        <taxon>Cladocera</taxon>
        <taxon>Anomopoda</taxon>
        <taxon>Daphniidae</taxon>
        <taxon>Daphnia</taxon>
    </lineage>
</organism>
<evidence type="ECO:0000313" key="1">
    <source>
        <dbReference type="EMBL" id="EFX76849.1"/>
    </source>
</evidence>